<protein>
    <submittedName>
        <fullName evidence="2">Uncharacterized protein</fullName>
    </submittedName>
</protein>
<keyword evidence="1" id="KW-0812">Transmembrane</keyword>
<reference evidence="3" key="2">
    <citation type="submission" date="2015-01" db="EMBL/GenBank/DDBJ databases">
        <title>Evolutionary Origins and Diversification of the Mycorrhizal Mutualists.</title>
        <authorList>
            <consortium name="DOE Joint Genome Institute"/>
            <consortium name="Mycorrhizal Genomics Consortium"/>
            <person name="Kohler A."/>
            <person name="Kuo A."/>
            <person name="Nagy L.G."/>
            <person name="Floudas D."/>
            <person name="Copeland A."/>
            <person name="Barry K.W."/>
            <person name="Cichocki N."/>
            <person name="Veneault-Fourrey C."/>
            <person name="LaButti K."/>
            <person name="Lindquist E.A."/>
            <person name="Lipzen A."/>
            <person name="Lundell T."/>
            <person name="Morin E."/>
            <person name="Murat C."/>
            <person name="Riley R."/>
            <person name="Ohm R."/>
            <person name="Sun H."/>
            <person name="Tunlid A."/>
            <person name="Henrissat B."/>
            <person name="Grigoriev I.V."/>
            <person name="Hibbett D.S."/>
            <person name="Martin F."/>
        </authorList>
    </citation>
    <scope>NUCLEOTIDE SEQUENCE [LARGE SCALE GENOMIC DNA]</scope>
    <source>
        <strain evidence="3">MAFF 305830</strain>
    </source>
</reference>
<evidence type="ECO:0000313" key="3">
    <source>
        <dbReference type="Proteomes" id="UP000054097"/>
    </source>
</evidence>
<dbReference type="HOGENOM" id="CLU_1696575_0_0_1"/>
<dbReference type="AlphaFoldDB" id="A0A0C2VZF8"/>
<dbReference type="Proteomes" id="UP000054097">
    <property type="component" value="Unassembled WGS sequence"/>
</dbReference>
<evidence type="ECO:0000313" key="2">
    <source>
        <dbReference type="EMBL" id="KIM19668.1"/>
    </source>
</evidence>
<name>A0A0C2VZF8_SERVB</name>
<accession>A0A0C2VZF8</accession>
<proteinExistence type="predicted"/>
<gene>
    <name evidence="2" type="ORF">M408DRAFT_31020</name>
</gene>
<keyword evidence="1" id="KW-1133">Transmembrane helix</keyword>
<organism evidence="2 3">
    <name type="scientific">Serendipita vermifera MAFF 305830</name>
    <dbReference type="NCBI Taxonomy" id="933852"/>
    <lineage>
        <taxon>Eukaryota</taxon>
        <taxon>Fungi</taxon>
        <taxon>Dikarya</taxon>
        <taxon>Basidiomycota</taxon>
        <taxon>Agaricomycotina</taxon>
        <taxon>Agaricomycetes</taxon>
        <taxon>Sebacinales</taxon>
        <taxon>Serendipitaceae</taxon>
        <taxon>Serendipita</taxon>
    </lineage>
</organism>
<sequence>MADGGLISILSAAFIIFVLLAIPIFAEHLNEVSEYPPNSTYHLVLDPLDLLFARPEIRAVVAAFNPNTMGLEEKWVFKRDIMTYIKEVVELSSYKARKTKQPSGPLPSVACWLKDDDFKPWEAYMEPAFLTQMARTQTYFINAPQATVCIRYMAE</sequence>
<keyword evidence="1" id="KW-0472">Membrane</keyword>
<feature type="transmembrane region" description="Helical" evidence="1">
    <location>
        <begin position="6"/>
        <end position="26"/>
    </location>
</feature>
<evidence type="ECO:0000256" key="1">
    <source>
        <dbReference type="SAM" id="Phobius"/>
    </source>
</evidence>
<keyword evidence="3" id="KW-1185">Reference proteome</keyword>
<dbReference type="EMBL" id="KN824580">
    <property type="protein sequence ID" value="KIM19668.1"/>
    <property type="molecule type" value="Genomic_DNA"/>
</dbReference>
<reference evidence="2 3" key="1">
    <citation type="submission" date="2014-04" db="EMBL/GenBank/DDBJ databases">
        <authorList>
            <consortium name="DOE Joint Genome Institute"/>
            <person name="Kuo A."/>
            <person name="Zuccaro A."/>
            <person name="Kohler A."/>
            <person name="Nagy L.G."/>
            <person name="Floudas D."/>
            <person name="Copeland A."/>
            <person name="Barry K.W."/>
            <person name="Cichocki N."/>
            <person name="Veneault-Fourrey C."/>
            <person name="LaButti K."/>
            <person name="Lindquist E.A."/>
            <person name="Lipzen A."/>
            <person name="Lundell T."/>
            <person name="Morin E."/>
            <person name="Murat C."/>
            <person name="Sun H."/>
            <person name="Tunlid A."/>
            <person name="Henrissat B."/>
            <person name="Grigoriev I.V."/>
            <person name="Hibbett D.S."/>
            <person name="Martin F."/>
            <person name="Nordberg H.P."/>
            <person name="Cantor M.N."/>
            <person name="Hua S.X."/>
        </authorList>
    </citation>
    <scope>NUCLEOTIDE SEQUENCE [LARGE SCALE GENOMIC DNA]</scope>
    <source>
        <strain evidence="2 3">MAFF 305830</strain>
    </source>
</reference>